<proteinExistence type="predicted"/>
<organism evidence="1 2">
    <name type="scientific">Rhizopus stolonifer</name>
    <name type="common">Rhizopus nigricans</name>
    <dbReference type="NCBI Taxonomy" id="4846"/>
    <lineage>
        <taxon>Eukaryota</taxon>
        <taxon>Fungi</taxon>
        <taxon>Fungi incertae sedis</taxon>
        <taxon>Mucoromycota</taxon>
        <taxon>Mucoromycotina</taxon>
        <taxon>Mucoromycetes</taxon>
        <taxon>Mucorales</taxon>
        <taxon>Mucorineae</taxon>
        <taxon>Rhizopodaceae</taxon>
        <taxon>Rhizopus</taxon>
    </lineage>
</organism>
<protein>
    <recommendedName>
        <fullName evidence="3">DUF1479 domain protein</fullName>
    </recommendedName>
</protein>
<dbReference type="Proteomes" id="UP000253551">
    <property type="component" value="Unassembled WGS sequence"/>
</dbReference>
<sequence>MMNTTKAKGDISSVFSHLGGKENTLDLSLLALKKQICPQDPTVITKAYQRLLEAIEQASQDIKAKGSMAVPQISLKTIEANGGRFPDTMAAEIRRHGCVVIRDVIPEQEARDYKHQIQAYLNNHPNQVEGFPKHDPQVWELYWSKSQVAARSHAGFEKATLALNTLWHASEHTAIDLTKNLGYCDRLRIRKPGDSLFALQEHVDSGSLERWQDPEYRQCYTDIFHGEWEKYDPFDATRRVEARMDYYNSPGGCSAFRNFQGWVAISDIKTGSGTLRVCPLLKEATALFLMKPLTENYIDKLDYVGAYPGLAQGIDKQDYPQIVDNMVSMPDVKPGDAVFWHCDLVHSVESKHEGQVDSSVLYIPSVPLCRINSEYLKQQRDAFIKGLTPPDFPGNHFEQHFEDRMKPEDLDEPAKLNMGFIEFPTLPSDATVGQKKALELHHHILGFLNK</sequence>
<evidence type="ECO:0000313" key="2">
    <source>
        <dbReference type="Proteomes" id="UP000253551"/>
    </source>
</evidence>
<accession>A0A367JR36</accession>
<name>A0A367JR36_RHIST</name>
<dbReference type="STRING" id="4846.A0A367JR36"/>
<dbReference type="InterPro" id="IPR010856">
    <property type="entry name" value="Gig2-like"/>
</dbReference>
<dbReference type="Gene3D" id="2.60.120.330">
    <property type="entry name" value="B-lactam Antibiotic, Isopenicillin N Synthase, Chain"/>
    <property type="match status" value="1"/>
</dbReference>
<dbReference type="AlphaFoldDB" id="A0A367JR36"/>
<dbReference type="Pfam" id="PF07350">
    <property type="entry name" value="Gig2-like"/>
    <property type="match status" value="1"/>
</dbReference>
<evidence type="ECO:0008006" key="3">
    <source>
        <dbReference type="Google" id="ProtNLM"/>
    </source>
</evidence>
<dbReference type="PANTHER" id="PTHR30613">
    <property type="entry name" value="UNCHARACTERIZED PROTEIN YBIU-RELATED"/>
    <property type="match status" value="1"/>
</dbReference>
<gene>
    <name evidence="1" type="ORF">CU098_007011</name>
</gene>
<dbReference type="InterPro" id="IPR027443">
    <property type="entry name" value="IPNS-like_sf"/>
</dbReference>
<comment type="caution">
    <text evidence="1">The sequence shown here is derived from an EMBL/GenBank/DDBJ whole genome shotgun (WGS) entry which is preliminary data.</text>
</comment>
<reference evidence="1 2" key="1">
    <citation type="journal article" date="2018" name="G3 (Bethesda)">
        <title>Phylogenetic and Phylogenomic Definition of Rhizopus Species.</title>
        <authorList>
            <person name="Gryganskyi A.P."/>
            <person name="Golan J."/>
            <person name="Dolatabadi S."/>
            <person name="Mondo S."/>
            <person name="Robb S."/>
            <person name="Idnurm A."/>
            <person name="Muszewska A."/>
            <person name="Steczkiewicz K."/>
            <person name="Masonjones S."/>
            <person name="Liao H.L."/>
            <person name="Gajdeczka M.T."/>
            <person name="Anike F."/>
            <person name="Vuek A."/>
            <person name="Anishchenko I.M."/>
            <person name="Voigt K."/>
            <person name="de Hoog G.S."/>
            <person name="Smith M.E."/>
            <person name="Heitman J."/>
            <person name="Vilgalys R."/>
            <person name="Stajich J.E."/>
        </authorList>
    </citation>
    <scope>NUCLEOTIDE SEQUENCE [LARGE SCALE GENOMIC DNA]</scope>
    <source>
        <strain evidence="1 2">LSU 92-RS-03</strain>
    </source>
</reference>
<dbReference type="SUPFAM" id="SSF51197">
    <property type="entry name" value="Clavaminate synthase-like"/>
    <property type="match status" value="1"/>
</dbReference>
<dbReference type="OrthoDB" id="8249012at2759"/>
<keyword evidence="2" id="KW-1185">Reference proteome</keyword>
<dbReference type="PANTHER" id="PTHR30613:SF1">
    <property type="entry name" value="DUF1479 DOMAIN PROTEIN (AFU_ORTHOLOGUE AFUA_5G09280)"/>
    <property type="match status" value="1"/>
</dbReference>
<evidence type="ECO:0000313" key="1">
    <source>
        <dbReference type="EMBL" id="RCH92414.1"/>
    </source>
</evidence>
<dbReference type="EMBL" id="PJQM01002843">
    <property type="protein sequence ID" value="RCH92414.1"/>
    <property type="molecule type" value="Genomic_DNA"/>
</dbReference>